<keyword evidence="4" id="KW-0560">Oxidoreductase</keyword>
<evidence type="ECO:0000313" key="10">
    <source>
        <dbReference type="Proteomes" id="UP000604825"/>
    </source>
</evidence>
<dbReference type="PANTHER" id="PTHR30454:SF0">
    <property type="entry name" value="4-HYDROXY-3-METHYLBUT-2-EN-1-YL DIPHOSPHATE SYNTHASE (FERREDOXIN), CHLOROPLASTIC"/>
    <property type="match status" value="1"/>
</dbReference>
<protein>
    <recommendedName>
        <fullName evidence="8">IspG TIM-barrel domain-containing protein</fullName>
    </recommendedName>
</protein>
<proteinExistence type="predicted"/>
<sequence length="268" mass="30033">MTTADTKDVAKTVGEVMRIPDKGADIVRITVQGRKEADACFEIKNTLVQKNYNIPLVANIHFAPTVALRVAECFDKIRVNPGNFADRRAQFEKLEYTDDDYKKELEHIEKVFSPLVEKCKQYARAMRIGTNHGSLSDRIMIYYGDSPRGMVESALEFARICRKLDFHNFVFLMKASNPVVMVQAYHLLVAEMYNLGWDYPLQFAVTEAGEGEDGRMKSAIGIGTLLMVGSITSADKNKKDFVISITVTEAEVGSSRTPLVLQGCHRVP</sequence>
<keyword evidence="2" id="KW-0004">4Fe-4S</keyword>
<accession>A0A811RS31</accession>
<evidence type="ECO:0000256" key="6">
    <source>
        <dbReference type="ARBA" id="ARBA00023014"/>
    </source>
</evidence>
<dbReference type="OrthoDB" id="429167at2759"/>
<comment type="caution">
    <text evidence="9">The sequence shown here is derived from an EMBL/GenBank/DDBJ whole genome shotgun (WGS) entry which is preliminary data.</text>
</comment>
<evidence type="ECO:0000256" key="3">
    <source>
        <dbReference type="ARBA" id="ARBA00022723"/>
    </source>
</evidence>
<evidence type="ECO:0000256" key="2">
    <source>
        <dbReference type="ARBA" id="ARBA00022485"/>
    </source>
</evidence>
<dbReference type="GO" id="GO:0019288">
    <property type="term" value="P:isopentenyl diphosphate biosynthetic process, methylerythritol 4-phosphate pathway"/>
    <property type="evidence" value="ECO:0007669"/>
    <property type="project" value="TreeGrafter"/>
</dbReference>
<name>A0A811RS31_9POAL</name>
<dbReference type="GO" id="GO:0051539">
    <property type="term" value="F:4 iron, 4 sulfur cluster binding"/>
    <property type="evidence" value="ECO:0007669"/>
    <property type="project" value="UniProtKB-KW"/>
</dbReference>
<evidence type="ECO:0000256" key="1">
    <source>
        <dbReference type="ARBA" id="ARBA00001966"/>
    </source>
</evidence>
<evidence type="ECO:0000259" key="8">
    <source>
        <dbReference type="Pfam" id="PF04551"/>
    </source>
</evidence>
<evidence type="ECO:0000313" key="9">
    <source>
        <dbReference type="EMBL" id="CAD6272818.1"/>
    </source>
</evidence>
<feature type="domain" description="IspG TIM-barrel" evidence="8">
    <location>
        <begin position="1"/>
        <end position="229"/>
    </location>
</feature>
<dbReference type="InterPro" id="IPR058578">
    <property type="entry name" value="IspG_TIM"/>
</dbReference>
<dbReference type="Gene3D" id="3.20.20.20">
    <property type="entry name" value="Dihydropteroate synthase-like"/>
    <property type="match status" value="1"/>
</dbReference>
<keyword evidence="7" id="KW-0414">Isoprene biosynthesis</keyword>
<dbReference type="InterPro" id="IPR011005">
    <property type="entry name" value="Dihydropteroate_synth-like_sf"/>
</dbReference>
<dbReference type="GO" id="GO:0009507">
    <property type="term" value="C:chloroplast"/>
    <property type="evidence" value="ECO:0007669"/>
    <property type="project" value="TreeGrafter"/>
</dbReference>
<reference evidence="9" key="1">
    <citation type="submission" date="2020-10" db="EMBL/GenBank/DDBJ databases">
        <authorList>
            <person name="Han B."/>
            <person name="Lu T."/>
            <person name="Zhao Q."/>
            <person name="Huang X."/>
            <person name="Zhao Y."/>
        </authorList>
    </citation>
    <scope>NUCLEOTIDE SEQUENCE</scope>
</reference>
<dbReference type="InterPro" id="IPR004588">
    <property type="entry name" value="IspG_bac-typ"/>
</dbReference>
<keyword evidence="5" id="KW-0408">Iron</keyword>
<comment type="cofactor">
    <cofactor evidence="1">
        <name>[4Fe-4S] cluster</name>
        <dbReference type="ChEBI" id="CHEBI:49883"/>
    </cofactor>
</comment>
<dbReference type="GO" id="GO:0046872">
    <property type="term" value="F:metal ion binding"/>
    <property type="evidence" value="ECO:0007669"/>
    <property type="project" value="UniProtKB-KW"/>
</dbReference>
<organism evidence="9 10">
    <name type="scientific">Miscanthus lutarioriparius</name>
    <dbReference type="NCBI Taxonomy" id="422564"/>
    <lineage>
        <taxon>Eukaryota</taxon>
        <taxon>Viridiplantae</taxon>
        <taxon>Streptophyta</taxon>
        <taxon>Embryophyta</taxon>
        <taxon>Tracheophyta</taxon>
        <taxon>Spermatophyta</taxon>
        <taxon>Magnoliopsida</taxon>
        <taxon>Liliopsida</taxon>
        <taxon>Poales</taxon>
        <taxon>Poaceae</taxon>
        <taxon>PACMAD clade</taxon>
        <taxon>Panicoideae</taxon>
        <taxon>Andropogonodae</taxon>
        <taxon>Andropogoneae</taxon>
        <taxon>Saccharinae</taxon>
        <taxon>Miscanthus</taxon>
    </lineage>
</organism>
<gene>
    <name evidence="9" type="ORF">NCGR_LOCUS56088</name>
</gene>
<dbReference type="Proteomes" id="UP000604825">
    <property type="component" value="Unassembled WGS sequence"/>
</dbReference>
<dbReference type="Pfam" id="PF04551">
    <property type="entry name" value="GcpE"/>
    <property type="match status" value="1"/>
</dbReference>
<dbReference type="FunFam" id="3.20.20.20:FF:000005">
    <property type="entry name" value="4-hydroxy-3-methylbut-2-en-1-yl diphosphate synthase (flavodoxin)"/>
    <property type="match status" value="1"/>
</dbReference>
<evidence type="ECO:0000256" key="5">
    <source>
        <dbReference type="ARBA" id="ARBA00023004"/>
    </source>
</evidence>
<evidence type="ECO:0000256" key="7">
    <source>
        <dbReference type="ARBA" id="ARBA00023229"/>
    </source>
</evidence>
<keyword evidence="10" id="KW-1185">Reference proteome</keyword>
<dbReference type="GO" id="GO:0046429">
    <property type="term" value="F:4-hydroxy-3-methylbut-2-en-1-yl diphosphate synthase activity (ferredoxin)"/>
    <property type="evidence" value="ECO:0007669"/>
    <property type="project" value="InterPro"/>
</dbReference>
<dbReference type="GO" id="GO:0016114">
    <property type="term" value="P:terpenoid biosynthetic process"/>
    <property type="evidence" value="ECO:0007669"/>
    <property type="project" value="InterPro"/>
</dbReference>
<evidence type="ECO:0000256" key="4">
    <source>
        <dbReference type="ARBA" id="ARBA00023002"/>
    </source>
</evidence>
<dbReference type="EMBL" id="CAJGYO010000016">
    <property type="protein sequence ID" value="CAD6272818.1"/>
    <property type="molecule type" value="Genomic_DNA"/>
</dbReference>
<keyword evidence="6" id="KW-0411">Iron-sulfur</keyword>
<keyword evidence="3" id="KW-0479">Metal-binding</keyword>
<dbReference type="AlphaFoldDB" id="A0A811RS31"/>
<dbReference type="PANTHER" id="PTHR30454">
    <property type="entry name" value="4-HYDROXY-3-METHYLBUT-2-EN-1-YL DIPHOSPHATE SYNTHASE"/>
    <property type="match status" value="1"/>
</dbReference>